<dbReference type="GO" id="GO:0031145">
    <property type="term" value="P:anaphase-promoting complex-dependent catabolic process"/>
    <property type="evidence" value="ECO:0007669"/>
    <property type="project" value="InterPro"/>
</dbReference>
<gene>
    <name evidence="8" type="ORF">Ddye_031908</name>
</gene>
<dbReference type="PANTHER" id="PTHR12936:SF0">
    <property type="entry name" value="ANAPHASE-PROMOTING COMPLEX SUBUNIT 10"/>
    <property type="match status" value="1"/>
</dbReference>
<evidence type="ECO:0000256" key="2">
    <source>
        <dbReference type="ARBA" id="ARBA00022618"/>
    </source>
</evidence>
<dbReference type="PANTHER" id="PTHR12936">
    <property type="entry name" value="ANAPHASE-PROMOTING COMPLEX 10"/>
    <property type="match status" value="1"/>
</dbReference>
<evidence type="ECO:0000256" key="1">
    <source>
        <dbReference type="ARBA" id="ARBA00006762"/>
    </source>
</evidence>
<evidence type="ECO:0000313" key="9">
    <source>
        <dbReference type="Proteomes" id="UP001280121"/>
    </source>
</evidence>
<sequence>MFLSRPIDCKAFKCDTPPLVVPSLPSPLPPNLYSPLHPSPTMTPPPAPMPSLPPPLSLPCSRPPPPPPPPPANYVHPPPPPPPPQANSPPPPVFSPPLPPQQPPPPPVYSSPPPPIYSPPPLPCQEQPPPPVQPCQEPPLSPSLMPCLEPPPPPPPSKPKYEEQPPPSPQAPVYDDHLPPLVVLYVDFKLDESYMPSKISIRAGDGFHNLKEVKTMELVKPTGWVSLSLSGNDPRDVGLVMEEEEASIFAMTLGKNIAKSLDTFSSAMETMLEEANTIEVVNLVDDVGFFMFPT</sequence>
<dbReference type="GO" id="GO:0070979">
    <property type="term" value="P:protein K11-linked ubiquitination"/>
    <property type="evidence" value="ECO:0007669"/>
    <property type="project" value="TreeGrafter"/>
</dbReference>
<feature type="compositionally biased region" description="Pro residues" evidence="6">
    <location>
        <begin position="148"/>
        <end position="170"/>
    </location>
</feature>
<dbReference type="SUPFAM" id="SSF49785">
    <property type="entry name" value="Galactose-binding domain-like"/>
    <property type="match status" value="1"/>
</dbReference>
<keyword evidence="3" id="KW-0498">Mitosis</keyword>
<proteinExistence type="inferred from homology"/>
<dbReference type="Pfam" id="PF03256">
    <property type="entry name" value="ANAPC10"/>
    <property type="match status" value="1"/>
</dbReference>
<evidence type="ECO:0000256" key="5">
    <source>
        <dbReference type="ARBA" id="ARBA00023306"/>
    </source>
</evidence>
<evidence type="ECO:0000256" key="3">
    <source>
        <dbReference type="ARBA" id="ARBA00022776"/>
    </source>
</evidence>
<feature type="compositionally biased region" description="Pro residues" evidence="6">
    <location>
        <begin position="24"/>
        <end position="141"/>
    </location>
</feature>
<keyword evidence="2" id="KW-0132">Cell division</keyword>
<dbReference type="AlphaFoldDB" id="A0AAD9TJV6"/>
<dbReference type="SMART" id="SM01337">
    <property type="entry name" value="APC10"/>
    <property type="match status" value="1"/>
</dbReference>
<comment type="caution">
    <text evidence="8">The sequence shown here is derived from an EMBL/GenBank/DDBJ whole genome shotgun (WGS) entry which is preliminary data.</text>
</comment>
<keyword evidence="5" id="KW-0131">Cell cycle</keyword>
<accession>A0AAD9TJV6</accession>
<dbReference type="Proteomes" id="UP001280121">
    <property type="component" value="Unassembled WGS sequence"/>
</dbReference>
<dbReference type="InterPro" id="IPR008979">
    <property type="entry name" value="Galactose-bd-like_sf"/>
</dbReference>
<keyword evidence="9" id="KW-1185">Reference proteome</keyword>
<comment type="similarity">
    <text evidence="1">Belongs to the APC10 family.</text>
</comment>
<reference evidence="8" key="1">
    <citation type="journal article" date="2023" name="Plant J.">
        <title>Genome sequences and population genomics provide insights into the demographic history, inbreeding, and mutation load of two 'living fossil' tree species of Dipteronia.</title>
        <authorList>
            <person name="Feng Y."/>
            <person name="Comes H.P."/>
            <person name="Chen J."/>
            <person name="Zhu S."/>
            <person name="Lu R."/>
            <person name="Zhang X."/>
            <person name="Li P."/>
            <person name="Qiu J."/>
            <person name="Olsen K.M."/>
            <person name="Qiu Y."/>
        </authorList>
    </citation>
    <scope>NUCLEOTIDE SEQUENCE</scope>
    <source>
        <strain evidence="8">KIB01</strain>
    </source>
</reference>
<feature type="region of interest" description="Disordered" evidence="6">
    <location>
        <begin position="14"/>
        <end position="174"/>
    </location>
</feature>
<dbReference type="PRINTS" id="PR01217">
    <property type="entry name" value="PRICHEXTENSN"/>
</dbReference>
<organism evidence="8 9">
    <name type="scientific">Dipteronia dyeriana</name>
    <dbReference type="NCBI Taxonomy" id="168575"/>
    <lineage>
        <taxon>Eukaryota</taxon>
        <taxon>Viridiplantae</taxon>
        <taxon>Streptophyta</taxon>
        <taxon>Embryophyta</taxon>
        <taxon>Tracheophyta</taxon>
        <taxon>Spermatophyta</taxon>
        <taxon>Magnoliopsida</taxon>
        <taxon>eudicotyledons</taxon>
        <taxon>Gunneridae</taxon>
        <taxon>Pentapetalae</taxon>
        <taxon>rosids</taxon>
        <taxon>malvids</taxon>
        <taxon>Sapindales</taxon>
        <taxon>Sapindaceae</taxon>
        <taxon>Hippocastanoideae</taxon>
        <taxon>Acereae</taxon>
        <taxon>Dipteronia</taxon>
    </lineage>
</organism>
<dbReference type="EMBL" id="JANJYI010000009">
    <property type="protein sequence ID" value="KAK2637116.1"/>
    <property type="molecule type" value="Genomic_DNA"/>
</dbReference>
<evidence type="ECO:0000256" key="6">
    <source>
        <dbReference type="SAM" id="MobiDB-lite"/>
    </source>
</evidence>
<feature type="domain" description="DOC" evidence="7">
    <location>
        <begin position="4"/>
        <end position="275"/>
    </location>
</feature>
<dbReference type="GO" id="GO:0051301">
    <property type="term" value="P:cell division"/>
    <property type="evidence" value="ECO:0007669"/>
    <property type="project" value="UniProtKB-KW"/>
</dbReference>
<evidence type="ECO:0000259" key="7">
    <source>
        <dbReference type="SMART" id="SM01337"/>
    </source>
</evidence>
<dbReference type="GO" id="GO:0005680">
    <property type="term" value="C:anaphase-promoting complex"/>
    <property type="evidence" value="ECO:0007669"/>
    <property type="project" value="InterPro"/>
</dbReference>
<name>A0AAD9TJV6_9ROSI</name>
<dbReference type="InterPro" id="IPR016901">
    <property type="entry name" value="APC10/Doc1"/>
</dbReference>
<evidence type="ECO:0000313" key="8">
    <source>
        <dbReference type="EMBL" id="KAK2637116.1"/>
    </source>
</evidence>
<evidence type="ECO:0000256" key="4">
    <source>
        <dbReference type="ARBA" id="ARBA00022786"/>
    </source>
</evidence>
<keyword evidence="4" id="KW-0833">Ubl conjugation pathway</keyword>
<dbReference type="Gene3D" id="2.60.120.260">
    <property type="entry name" value="Galactose-binding domain-like"/>
    <property type="match status" value="1"/>
</dbReference>
<protein>
    <recommendedName>
        <fullName evidence="7">DOC domain-containing protein</fullName>
    </recommendedName>
</protein>
<dbReference type="InterPro" id="IPR004939">
    <property type="entry name" value="APC_su10/DOC_dom"/>
</dbReference>